<dbReference type="Proteomes" id="UP000569914">
    <property type="component" value="Unassembled WGS sequence"/>
</dbReference>
<dbReference type="InterPro" id="IPR008778">
    <property type="entry name" value="Pirin_C_dom"/>
</dbReference>
<feature type="region of interest" description="Disordered" evidence="3">
    <location>
        <begin position="301"/>
        <end position="330"/>
    </location>
</feature>
<dbReference type="RefSeq" id="WP_179749073.1">
    <property type="nucleotide sequence ID" value="NZ_JACCBU010000001.1"/>
</dbReference>
<protein>
    <recommendedName>
        <fullName evidence="8">Pirin</fullName>
    </recommendedName>
</protein>
<dbReference type="Gene3D" id="2.60.120.10">
    <property type="entry name" value="Jelly Rolls"/>
    <property type="match status" value="2"/>
</dbReference>
<name>A0A7Y9I4P2_9ACTN</name>
<feature type="compositionally biased region" description="Basic and acidic residues" evidence="3">
    <location>
        <begin position="319"/>
        <end position="330"/>
    </location>
</feature>
<dbReference type="Pfam" id="PF05726">
    <property type="entry name" value="Pirin_C"/>
    <property type="match status" value="1"/>
</dbReference>
<feature type="domain" description="Pirin N-terminal" evidence="4">
    <location>
        <begin position="38"/>
        <end position="139"/>
    </location>
</feature>
<evidence type="ECO:0008006" key="8">
    <source>
        <dbReference type="Google" id="ProtNLM"/>
    </source>
</evidence>
<dbReference type="AlphaFoldDB" id="A0A7Y9I4P2"/>
<sequence length="330" mass="36200">MSDVETKPDEYACAASGAAGPEELLLTGRTVWLGKTTQVFRALPDRNIRMIGAWCFLDHYGPEDVADAPGMRVWAHPHTGLQTVTWLLEGEIDHADSLGSRVRVRPGELHLMTAGRGIVHSELSPADKPPTMHGLQLWLALPESARFTAPTFVSHRSLPTVSGDGASGTMLLGAVGEVRSPAETYTPLLAVDLELQPGAELTLLLRSAYEHGGFVITGTVEIAGREVEHDQLLYLGTGRDTLTLRSEAGGRVLLLGGEPFAEEIVMWWNFVGRSHDEVAGYRQEWLDRADRFPPVVDRTERVMEAPEMPTVRLRPRPRRSPENPDHGKAG</sequence>
<evidence type="ECO:0000256" key="3">
    <source>
        <dbReference type="SAM" id="MobiDB-lite"/>
    </source>
</evidence>
<reference evidence="6 7" key="1">
    <citation type="submission" date="2020-07" db="EMBL/GenBank/DDBJ databases">
        <title>Sequencing the genomes of 1000 actinobacteria strains.</title>
        <authorList>
            <person name="Klenk H.-P."/>
        </authorList>
    </citation>
    <scope>NUCLEOTIDE SEQUENCE [LARGE SCALE GENOMIC DNA]</scope>
    <source>
        <strain evidence="6 7">DSM 22083</strain>
    </source>
</reference>
<dbReference type="PANTHER" id="PTHR13903:SF8">
    <property type="entry name" value="PIRIN"/>
    <property type="match status" value="1"/>
</dbReference>
<dbReference type="InterPro" id="IPR003829">
    <property type="entry name" value="Pirin_N_dom"/>
</dbReference>
<evidence type="ECO:0000259" key="5">
    <source>
        <dbReference type="Pfam" id="PF05726"/>
    </source>
</evidence>
<feature type="domain" description="Pirin C-terminal" evidence="5">
    <location>
        <begin position="191"/>
        <end position="286"/>
    </location>
</feature>
<dbReference type="EMBL" id="JACCBU010000001">
    <property type="protein sequence ID" value="NYE69955.1"/>
    <property type="molecule type" value="Genomic_DNA"/>
</dbReference>
<keyword evidence="7" id="KW-1185">Reference proteome</keyword>
<gene>
    <name evidence="6" type="ORF">BKA15_001284</name>
</gene>
<comment type="caution">
    <text evidence="6">The sequence shown here is derived from an EMBL/GenBank/DDBJ whole genome shotgun (WGS) entry which is preliminary data.</text>
</comment>
<dbReference type="CDD" id="cd02909">
    <property type="entry name" value="cupin_pirin_N"/>
    <property type="match status" value="1"/>
</dbReference>
<dbReference type="InterPro" id="IPR012093">
    <property type="entry name" value="Pirin"/>
</dbReference>
<dbReference type="Pfam" id="PF02678">
    <property type="entry name" value="Pirin"/>
    <property type="match status" value="1"/>
</dbReference>
<proteinExistence type="inferred from homology"/>
<dbReference type="CDD" id="cd02247">
    <property type="entry name" value="cupin_pirin_C"/>
    <property type="match status" value="1"/>
</dbReference>
<organism evidence="6 7">
    <name type="scientific">Microlunatus parietis</name>
    <dbReference type="NCBI Taxonomy" id="682979"/>
    <lineage>
        <taxon>Bacteria</taxon>
        <taxon>Bacillati</taxon>
        <taxon>Actinomycetota</taxon>
        <taxon>Actinomycetes</taxon>
        <taxon>Propionibacteriales</taxon>
        <taxon>Propionibacteriaceae</taxon>
        <taxon>Microlunatus</taxon>
    </lineage>
</organism>
<comment type="similarity">
    <text evidence="1 2">Belongs to the pirin family.</text>
</comment>
<evidence type="ECO:0000313" key="6">
    <source>
        <dbReference type="EMBL" id="NYE69955.1"/>
    </source>
</evidence>
<evidence type="ECO:0000259" key="4">
    <source>
        <dbReference type="Pfam" id="PF02678"/>
    </source>
</evidence>
<evidence type="ECO:0000313" key="7">
    <source>
        <dbReference type="Proteomes" id="UP000569914"/>
    </source>
</evidence>
<dbReference type="InterPro" id="IPR014710">
    <property type="entry name" value="RmlC-like_jellyroll"/>
</dbReference>
<dbReference type="InterPro" id="IPR011051">
    <property type="entry name" value="RmlC_Cupin_sf"/>
</dbReference>
<evidence type="ECO:0000256" key="1">
    <source>
        <dbReference type="ARBA" id="ARBA00008416"/>
    </source>
</evidence>
<dbReference type="PANTHER" id="PTHR13903">
    <property type="entry name" value="PIRIN-RELATED"/>
    <property type="match status" value="1"/>
</dbReference>
<evidence type="ECO:0000256" key="2">
    <source>
        <dbReference type="RuleBase" id="RU003457"/>
    </source>
</evidence>
<dbReference type="SUPFAM" id="SSF51182">
    <property type="entry name" value="RmlC-like cupins"/>
    <property type="match status" value="1"/>
</dbReference>
<accession>A0A7Y9I4P2</accession>